<dbReference type="InterPro" id="IPR016024">
    <property type="entry name" value="ARM-type_fold"/>
</dbReference>
<dbReference type="Proteomes" id="UP000023152">
    <property type="component" value="Unassembled WGS sequence"/>
</dbReference>
<dbReference type="Pfam" id="PF01603">
    <property type="entry name" value="B56"/>
    <property type="match status" value="1"/>
</dbReference>
<dbReference type="Gene3D" id="1.25.10.10">
    <property type="entry name" value="Leucine-rich Repeat Variant"/>
    <property type="match status" value="1"/>
</dbReference>
<dbReference type="AlphaFoldDB" id="X6LXM8"/>
<reference evidence="1 2" key="1">
    <citation type="journal article" date="2013" name="Curr. Biol.">
        <title>The Genome of the Foraminiferan Reticulomyxa filosa.</title>
        <authorList>
            <person name="Glockner G."/>
            <person name="Hulsmann N."/>
            <person name="Schleicher M."/>
            <person name="Noegel A.A."/>
            <person name="Eichinger L."/>
            <person name="Gallinger C."/>
            <person name="Pawlowski J."/>
            <person name="Sierra R."/>
            <person name="Euteneuer U."/>
            <person name="Pillet L."/>
            <person name="Moustafa A."/>
            <person name="Platzer M."/>
            <person name="Groth M."/>
            <person name="Szafranski K."/>
            <person name="Schliwa M."/>
        </authorList>
    </citation>
    <scope>NUCLEOTIDE SEQUENCE [LARGE SCALE GENOMIC DNA]</scope>
</reference>
<feature type="non-terminal residue" evidence="1">
    <location>
        <position position="1"/>
    </location>
</feature>
<dbReference type="PANTHER" id="PTHR10257">
    <property type="entry name" value="SERINE/THREONINE PROTEIN PHOSPHATASE 2A PP2A REGULATORY SUBUNIT B"/>
    <property type="match status" value="1"/>
</dbReference>
<dbReference type="GO" id="GO:0000159">
    <property type="term" value="C:protein phosphatase type 2A complex"/>
    <property type="evidence" value="ECO:0007669"/>
    <property type="project" value="InterPro"/>
</dbReference>
<dbReference type="InterPro" id="IPR002554">
    <property type="entry name" value="PP2A_B56"/>
</dbReference>
<dbReference type="EMBL" id="ASPP01028079">
    <property type="protein sequence ID" value="ETO05480.1"/>
    <property type="molecule type" value="Genomic_DNA"/>
</dbReference>
<keyword evidence="2" id="KW-1185">Reference proteome</keyword>
<accession>X6LXM8</accession>
<evidence type="ECO:0000313" key="2">
    <source>
        <dbReference type="Proteomes" id="UP000023152"/>
    </source>
</evidence>
<organism evidence="1 2">
    <name type="scientific">Reticulomyxa filosa</name>
    <dbReference type="NCBI Taxonomy" id="46433"/>
    <lineage>
        <taxon>Eukaryota</taxon>
        <taxon>Sar</taxon>
        <taxon>Rhizaria</taxon>
        <taxon>Retaria</taxon>
        <taxon>Foraminifera</taxon>
        <taxon>Monothalamids</taxon>
        <taxon>Reticulomyxidae</taxon>
        <taxon>Reticulomyxa</taxon>
    </lineage>
</organism>
<comment type="caution">
    <text evidence="1">The sequence shown here is derived from an EMBL/GenBank/DDBJ whole genome shotgun (WGS) entry which is preliminary data.</text>
</comment>
<dbReference type="PANTHER" id="PTHR10257:SF3">
    <property type="entry name" value="SERINE_THREONINE-PROTEIN PHOSPHATASE 2A 56 KDA REGULATORY SUBUNIT GAMMA ISOFORM"/>
    <property type="match status" value="1"/>
</dbReference>
<protein>
    <submittedName>
        <fullName evidence="1">Uncharacterized protein</fullName>
    </submittedName>
</protein>
<dbReference type="OrthoDB" id="10264446at2759"/>
<dbReference type="InterPro" id="IPR011989">
    <property type="entry name" value="ARM-like"/>
</dbReference>
<dbReference type="SUPFAM" id="SSF48371">
    <property type="entry name" value="ARM repeat"/>
    <property type="match status" value="1"/>
</dbReference>
<evidence type="ECO:0000313" key="1">
    <source>
        <dbReference type="EMBL" id="ETO05480.1"/>
    </source>
</evidence>
<dbReference type="GO" id="GO:0019888">
    <property type="term" value="F:protein phosphatase regulator activity"/>
    <property type="evidence" value="ECO:0007669"/>
    <property type="project" value="InterPro"/>
</dbReference>
<gene>
    <name evidence="1" type="ORF">RFI_31919</name>
</gene>
<dbReference type="GO" id="GO:0007165">
    <property type="term" value="P:signal transduction"/>
    <property type="evidence" value="ECO:0007669"/>
    <property type="project" value="InterPro"/>
</dbReference>
<sequence>SRAWTKLIQKKEEILNELMEFIGTYHWYTDETFEACLQMIASNLFRCVSYPKLLPSMTDQVKLHMSIANSHALLPSMLNASQQTSSDIHVDTIHNINPKNGMYEDPAWPHVKLVYEILWRVVHTKDIDVVTLGKYLCGSFIENLVELFASEDCRERHYLMTILRQLYGTCKNLRARILDVMFKYIYRFVYASSNTCNGINEMLHLICSIIPGLNLPIKDIWRTFLKQLAVPLHKVRSQLISCLVTLTQKRLKMNRNKQNLIYFF</sequence>
<name>X6LXM8_RETFI</name>
<proteinExistence type="predicted"/>